<dbReference type="GO" id="GO:0005198">
    <property type="term" value="F:structural molecule activity"/>
    <property type="evidence" value="ECO:0007669"/>
    <property type="project" value="InterPro"/>
</dbReference>
<evidence type="ECO:0000313" key="6">
    <source>
        <dbReference type="Proteomes" id="UP000314294"/>
    </source>
</evidence>
<dbReference type="InterPro" id="IPR039008">
    <property type="entry name" value="IF_rod_dom"/>
</dbReference>
<proteinExistence type="predicted"/>
<dbReference type="GO" id="GO:0005882">
    <property type="term" value="C:intermediate filament"/>
    <property type="evidence" value="ECO:0007669"/>
    <property type="project" value="UniProtKB-KW"/>
</dbReference>
<dbReference type="PRINTS" id="PR01248">
    <property type="entry name" value="TYPE1KERATIN"/>
</dbReference>
<dbReference type="PANTHER" id="PTHR23239">
    <property type="entry name" value="INTERMEDIATE FILAMENT"/>
    <property type="match status" value="1"/>
</dbReference>
<evidence type="ECO:0000256" key="3">
    <source>
        <dbReference type="SAM" id="Coils"/>
    </source>
</evidence>
<feature type="domain" description="IF rod" evidence="4">
    <location>
        <begin position="1"/>
        <end position="111"/>
    </location>
</feature>
<dbReference type="AlphaFoldDB" id="A0A4Z2H513"/>
<dbReference type="PROSITE" id="PS51842">
    <property type="entry name" value="IF_ROD_2"/>
    <property type="match status" value="1"/>
</dbReference>
<evidence type="ECO:0000256" key="1">
    <source>
        <dbReference type="ARBA" id="ARBA00022754"/>
    </source>
</evidence>
<keyword evidence="1" id="KW-0403">Intermediate filament</keyword>
<protein>
    <submittedName>
        <fullName evidence="5">Keratin, type I cytoskeletal 18</fullName>
    </submittedName>
</protein>
<evidence type="ECO:0000313" key="5">
    <source>
        <dbReference type="EMBL" id="TNN60173.1"/>
    </source>
</evidence>
<reference evidence="5 6" key="1">
    <citation type="submission" date="2019-03" db="EMBL/GenBank/DDBJ databases">
        <title>First draft genome of Liparis tanakae, snailfish: a comprehensive survey of snailfish specific genes.</title>
        <authorList>
            <person name="Kim W."/>
            <person name="Song I."/>
            <person name="Jeong J.-H."/>
            <person name="Kim D."/>
            <person name="Kim S."/>
            <person name="Ryu S."/>
            <person name="Song J.Y."/>
            <person name="Lee S.K."/>
        </authorList>
    </citation>
    <scope>NUCLEOTIDE SEQUENCE [LARGE SCALE GENOMIC DNA]</scope>
    <source>
        <tissue evidence="5">Muscle</tissue>
    </source>
</reference>
<dbReference type="Gene3D" id="1.20.5.500">
    <property type="entry name" value="Single helix bin"/>
    <property type="match status" value="1"/>
</dbReference>
<dbReference type="OrthoDB" id="2441647at2759"/>
<feature type="coiled-coil region" evidence="3">
    <location>
        <begin position="55"/>
        <end position="103"/>
    </location>
</feature>
<name>A0A4Z2H513_9TELE</name>
<evidence type="ECO:0000259" key="4">
    <source>
        <dbReference type="PROSITE" id="PS51842"/>
    </source>
</evidence>
<dbReference type="Proteomes" id="UP000314294">
    <property type="component" value="Unassembled WGS sequence"/>
</dbReference>
<gene>
    <name evidence="5" type="primary">krt18_0</name>
    <name evidence="5" type="ORF">EYF80_029606</name>
</gene>
<keyword evidence="6" id="KW-1185">Reference proteome</keyword>
<evidence type="ECO:0000256" key="2">
    <source>
        <dbReference type="ARBA" id="ARBA00023054"/>
    </source>
</evidence>
<dbReference type="InterPro" id="IPR002957">
    <property type="entry name" value="Keratin_I"/>
</dbReference>
<dbReference type="EMBL" id="SRLO01000339">
    <property type="protein sequence ID" value="TNN60173.1"/>
    <property type="molecule type" value="Genomic_DNA"/>
</dbReference>
<sequence length="111" mass="12648">MNLMKSRVANEQVSVEVDAAHGPDLGAIMAELRVQYEGIARKNKEESETWYLNKLEAVQSEVKGNTEALRSAQSELSERRRFLQALEVELDSLRKQVQYCTDRQEVGTVLH</sequence>
<dbReference type="Pfam" id="PF00038">
    <property type="entry name" value="Filament"/>
    <property type="match status" value="1"/>
</dbReference>
<dbReference type="FunFam" id="1.20.5.500:FF:000001">
    <property type="entry name" value="Type II keratin 23"/>
    <property type="match status" value="1"/>
</dbReference>
<accession>A0A4Z2H513</accession>
<keyword evidence="2 3" id="KW-0175">Coiled coil</keyword>
<comment type="caution">
    <text evidence="5">The sequence shown here is derived from an EMBL/GenBank/DDBJ whole genome shotgun (WGS) entry which is preliminary data.</text>
</comment>
<organism evidence="5 6">
    <name type="scientific">Liparis tanakae</name>
    <name type="common">Tanaka's snailfish</name>
    <dbReference type="NCBI Taxonomy" id="230148"/>
    <lineage>
        <taxon>Eukaryota</taxon>
        <taxon>Metazoa</taxon>
        <taxon>Chordata</taxon>
        <taxon>Craniata</taxon>
        <taxon>Vertebrata</taxon>
        <taxon>Euteleostomi</taxon>
        <taxon>Actinopterygii</taxon>
        <taxon>Neopterygii</taxon>
        <taxon>Teleostei</taxon>
        <taxon>Neoteleostei</taxon>
        <taxon>Acanthomorphata</taxon>
        <taxon>Eupercaria</taxon>
        <taxon>Perciformes</taxon>
        <taxon>Cottioidei</taxon>
        <taxon>Cottales</taxon>
        <taxon>Liparidae</taxon>
        <taxon>Liparis</taxon>
    </lineage>
</organism>
<dbReference type="PANTHER" id="PTHR23239:SF354">
    <property type="entry name" value="KERATIN, TYPE I CYTOSKELETAL 18"/>
    <property type="match status" value="1"/>
</dbReference>